<proteinExistence type="predicted"/>
<keyword evidence="2" id="KW-1185">Reference proteome</keyword>
<dbReference type="AlphaFoldDB" id="D2TT67"/>
<protein>
    <submittedName>
        <fullName evidence="1">Uncharacterized protein</fullName>
    </submittedName>
</protein>
<dbReference type="KEGG" id="cro:ROD_11201"/>
<gene>
    <name evidence="1" type="ordered locus">ROD_11201</name>
</gene>
<evidence type="ECO:0000313" key="1">
    <source>
        <dbReference type="EMBL" id="CBG87891.1"/>
    </source>
</evidence>
<name>D2TT67_CITRI</name>
<dbReference type="HOGENOM" id="CLU_3023763_0_0_6"/>
<dbReference type="Proteomes" id="UP000001889">
    <property type="component" value="Chromosome"/>
</dbReference>
<reference evidence="1 2" key="1">
    <citation type="journal article" date="2010" name="J. Bacteriol.">
        <title>The Citrobacter rodentium genome sequence reveals convergent evolution with human pathogenic Escherichia coli.</title>
        <authorList>
            <person name="Petty N.K."/>
            <person name="Bulgin R."/>
            <person name="Crepin V.F."/>
            <person name="Cerdeno-Tarraga A.M."/>
            <person name="Schroeder G.N."/>
            <person name="Quail M.A."/>
            <person name="Lennard N."/>
            <person name="Corton C."/>
            <person name="Barron A."/>
            <person name="Clark L."/>
            <person name="Toribio A.L."/>
            <person name="Parkhill J."/>
            <person name="Dougan G."/>
            <person name="Frankel G."/>
            <person name="Thomson N.R."/>
        </authorList>
    </citation>
    <scope>NUCLEOTIDE SEQUENCE [LARGE SCALE GENOMIC DNA]</scope>
    <source>
        <strain evidence="1 2">ICC168</strain>
    </source>
</reference>
<organism evidence="1 2">
    <name type="scientific">Citrobacter rodentium (strain ICC168)</name>
    <name type="common">Citrobacter freundii biotype 4280</name>
    <dbReference type="NCBI Taxonomy" id="637910"/>
    <lineage>
        <taxon>Bacteria</taxon>
        <taxon>Pseudomonadati</taxon>
        <taxon>Pseudomonadota</taxon>
        <taxon>Gammaproteobacteria</taxon>
        <taxon>Enterobacterales</taxon>
        <taxon>Enterobacteriaceae</taxon>
        <taxon>Citrobacter</taxon>
    </lineage>
</organism>
<dbReference type="EMBL" id="FN543502">
    <property type="protein sequence ID" value="CBG87891.1"/>
    <property type="molecule type" value="Genomic_DNA"/>
</dbReference>
<dbReference type="STRING" id="637910.ROD_11201"/>
<evidence type="ECO:0000313" key="2">
    <source>
        <dbReference type="Proteomes" id="UP000001889"/>
    </source>
</evidence>
<sequence>MFLPGRPGFFKLCRPAGSAPVNKSSNGYNFSYHQNNCITYLKLMNKLVINYPQNS</sequence>
<accession>D2TT67</accession>